<comment type="caution">
    <text evidence="2">The sequence shown here is derived from an EMBL/GenBank/DDBJ whole genome shotgun (WGS) entry which is preliminary data.</text>
</comment>
<dbReference type="GO" id="GO:0016887">
    <property type="term" value="F:ATP hydrolysis activity"/>
    <property type="evidence" value="ECO:0007669"/>
    <property type="project" value="InterPro"/>
</dbReference>
<protein>
    <recommendedName>
        <fullName evidence="1">AAA+ ATPase domain-containing protein</fullName>
    </recommendedName>
</protein>
<dbReference type="PANTHER" id="PTHR40396:SF1">
    <property type="entry name" value="ATPASE AAA-TYPE CORE DOMAIN-CONTAINING PROTEIN"/>
    <property type="match status" value="1"/>
</dbReference>
<evidence type="ECO:0000259" key="1">
    <source>
        <dbReference type="SMART" id="SM00382"/>
    </source>
</evidence>
<dbReference type="InterPro" id="IPR027417">
    <property type="entry name" value="P-loop_NTPase"/>
</dbReference>
<sequence>MPLEDLERRLTGLRRFLLPDALPFVAPPSGSVTHPEHLLADSLSRVKAAVLLLVGPAGIGKTRTLLEVARRAKIGGVAERFVPPGLPDDALAEAVLRHDNDTLLVFDDLERLTNDLPALVPWLAALAARRGKRIAFLASARTPDAVERRTGVPPIFDVVTVHRGDVQERQLTTSMPAKVAPLATAQLGEAAVLHLGGERPAVALAVLDALEQRAVAGTLADHTPGSALPGDLRSLLQDQLAETDLAPGSLAAIDNGAITPGVVAAAAVMASAPLDEEALIDIAREVIAAWPGARMSSPQIGLIGRRVVHALQQLGWLTAQHDEEPEPALDVLVEELLMQVLRTPEGALREAVLTSVLAPARRSPRSLLGLSRALTRLIRSQAGRFEADLIQATERWLAAMAAAIGAMLRAVEPEQAEHVLVALFTDPLWEQSSIATWDRLTLPWLSLYATRPLALVPVVKRLEQAEEVDEGLLGLARLWLDDNGWRNEAAWIFRGMLSREELDSETAEDVAQAALGWLIQHEDAEARPVLVALLARNDLQSEITVRTTKAALAWLDRHGAAEDAGVVVAALVERSDLDAESARWATDIALGWLDGQPEAAEAGDILSALLHRSDLSAGNVVRAVDTAFAWLSRRSDALQALLVLNALLRRAYLEPEIRERALEFAFTAIERHGRADVARFLLHLLVSSENLSPTRRQWAVDAALSWLVNRTAKPSCRPLLEALLRRRDLSPHAADQAVEAALSALSHQEVERSTSRLLLALLERPDISPARAAKGVELAFSWLSRHGGASPADHALLGLLLKRQDVAPGDATRAVTLALEQLTRRRAVDAAWRAILAPLLARRDLDAQSAHLAIQHGLHWARRYFQRPSSSQVLAPLLARPDLDATSAAEAIDLSLSWLEKHGSGPTAWRVLAPLLGRSDLDPRRLANSAAKALEWLSQHGRSANARRLLFPLLRPDSVYRVVASADTERIVRHALSWLSLFVDERWAIAVIYPLFLRDDLTAADEAQAREAAHRWLTKHGAMKDELAGTAQGDRVPPDKATLRKALTEAAKHRTEQAQLDKISPPQNTPAASEMLLLQFVVENFLSFRDKAVLSLVAVDGVPHAENQVARLDAGQRVLKCAAIYGANASGKSNLVKALQFAQRLVVTGTKSGEPTGVTPFKLGEQADAPSRFEFELGMAGRRYSYGFVAAPRAILSEWLFEHDGTQERRVFERSYDESRTGRPRIELGDALLSDPGRRQFLGFVAEGTRDNQLFLTEASERNVLELAHVTRWFRTGIHVVLPDSTFADLATRVAQEPSFKAFIESFLSGADTGVASLDVEPVASSTGAVEHRIHLVHPGAAGRRVAFPLEEESDGTRRLLHIAPFVYEIGQQRGAAARVYAIDELDRSLHPLLTRAFIQSFLSVAPAAGFGQLIFTTHDTNLLDVRLLSRDSIWFVQKDAAGASSLYALSEFKGAQLEQLAGHLEQGYLQGRFGAVPFFGDPRRLGWMKVETD</sequence>
<reference evidence="2 3" key="1">
    <citation type="submission" date="2014-02" db="EMBL/GenBank/DDBJ databases">
        <title>The small core and large imbalanced accessory genome model reveals a collaborative survival strategy of Sorangium cellulosum strains in nature.</title>
        <authorList>
            <person name="Han K."/>
            <person name="Peng R."/>
            <person name="Blom J."/>
            <person name="Li Y.-Z."/>
        </authorList>
    </citation>
    <scope>NUCLEOTIDE SEQUENCE [LARGE SCALE GENOMIC DNA]</scope>
    <source>
        <strain evidence="2 3">So0011-07</strain>
    </source>
</reference>
<dbReference type="Proteomes" id="UP000075635">
    <property type="component" value="Unassembled WGS sequence"/>
</dbReference>
<feature type="domain" description="AAA+ ATPase" evidence="1">
    <location>
        <begin position="1118"/>
        <end position="1440"/>
    </location>
</feature>
<organism evidence="2 3">
    <name type="scientific">Sorangium cellulosum</name>
    <name type="common">Polyangium cellulosum</name>
    <dbReference type="NCBI Taxonomy" id="56"/>
    <lineage>
        <taxon>Bacteria</taxon>
        <taxon>Pseudomonadati</taxon>
        <taxon>Myxococcota</taxon>
        <taxon>Polyangia</taxon>
        <taxon>Polyangiales</taxon>
        <taxon>Polyangiaceae</taxon>
        <taxon>Sorangium</taxon>
    </lineage>
</organism>
<name>A0A150RNG5_SORCE</name>
<feature type="domain" description="AAA+ ATPase" evidence="1">
    <location>
        <begin position="47"/>
        <end position="294"/>
    </location>
</feature>
<accession>A0A150RNG5</accession>
<gene>
    <name evidence="2" type="ORF">BE17_04445</name>
</gene>
<dbReference type="InterPro" id="IPR003959">
    <property type="entry name" value="ATPase_AAA_core"/>
</dbReference>
<dbReference type="InterPro" id="IPR003593">
    <property type="entry name" value="AAA+_ATPase"/>
</dbReference>
<evidence type="ECO:0000313" key="3">
    <source>
        <dbReference type="Proteomes" id="UP000075635"/>
    </source>
</evidence>
<dbReference type="PANTHER" id="PTHR40396">
    <property type="entry name" value="ATPASE-LIKE PROTEIN"/>
    <property type="match status" value="1"/>
</dbReference>
<dbReference type="Pfam" id="PF13304">
    <property type="entry name" value="AAA_21"/>
    <property type="match status" value="1"/>
</dbReference>
<dbReference type="SUPFAM" id="SSF52540">
    <property type="entry name" value="P-loop containing nucleoside triphosphate hydrolases"/>
    <property type="match status" value="2"/>
</dbReference>
<dbReference type="EMBL" id="JEMB01002423">
    <property type="protein sequence ID" value="KYF81268.1"/>
    <property type="molecule type" value="Genomic_DNA"/>
</dbReference>
<proteinExistence type="predicted"/>
<dbReference type="Gene3D" id="3.40.50.300">
    <property type="entry name" value="P-loop containing nucleotide triphosphate hydrolases"/>
    <property type="match status" value="1"/>
</dbReference>
<dbReference type="SMART" id="SM00382">
    <property type="entry name" value="AAA"/>
    <property type="match status" value="2"/>
</dbReference>
<dbReference type="GO" id="GO:0005524">
    <property type="term" value="F:ATP binding"/>
    <property type="evidence" value="ECO:0007669"/>
    <property type="project" value="InterPro"/>
</dbReference>
<evidence type="ECO:0000313" key="2">
    <source>
        <dbReference type="EMBL" id="KYF81268.1"/>
    </source>
</evidence>